<evidence type="ECO:0000313" key="10">
    <source>
        <dbReference type="EMBL" id="AXN02302.1"/>
    </source>
</evidence>
<dbReference type="Pfam" id="PF02357">
    <property type="entry name" value="NusG"/>
    <property type="match status" value="1"/>
</dbReference>
<dbReference type="InterPro" id="IPR036735">
    <property type="entry name" value="NGN_dom_sf"/>
</dbReference>
<gene>
    <name evidence="5" type="primary">nusG</name>
    <name evidence="10" type="ORF">C9I82_344</name>
</gene>
<protein>
    <recommendedName>
        <fullName evidence="5 6">Transcription termination/antitermination protein NusG</fullName>
    </recommendedName>
</protein>
<evidence type="ECO:0000313" key="11">
    <source>
        <dbReference type="Proteomes" id="UP000256856"/>
    </source>
</evidence>
<dbReference type="FunFam" id="3.30.70.940:FF:000001">
    <property type="entry name" value="Transcription termination/antitermination protein NusG"/>
    <property type="match status" value="1"/>
</dbReference>
<evidence type="ECO:0000256" key="1">
    <source>
        <dbReference type="ARBA" id="ARBA00022472"/>
    </source>
</evidence>
<dbReference type="GO" id="GO:0006353">
    <property type="term" value="P:DNA-templated transcription termination"/>
    <property type="evidence" value="ECO:0007669"/>
    <property type="project" value="UniProtKB-UniRule"/>
</dbReference>
<accession>A0A346DZZ7</accession>
<keyword evidence="1 5" id="KW-0806">Transcription termination</keyword>
<evidence type="ECO:0000256" key="7">
    <source>
        <dbReference type="RuleBase" id="RU000538"/>
    </source>
</evidence>
<evidence type="ECO:0000259" key="9">
    <source>
        <dbReference type="SMART" id="SM00739"/>
    </source>
</evidence>
<dbReference type="SUPFAM" id="SSF50104">
    <property type="entry name" value="Translation proteins SH3-like domain"/>
    <property type="match status" value="1"/>
</dbReference>
<dbReference type="CDD" id="cd06091">
    <property type="entry name" value="KOW_NusG"/>
    <property type="match status" value="1"/>
</dbReference>
<evidence type="ECO:0000256" key="3">
    <source>
        <dbReference type="ARBA" id="ARBA00023015"/>
    </source>
</evidence>
<evidence type="ECO:0000256" key="5">
    <source>
        <dbReference type="HAMAP-Rule" id="MF_00948"/>
    </source>
</evidence>
<dbReference type="SMART" id="SM00739">
    <property type="entry name" value="KOW"/>
    <property type="match status" value="1"/>
</dbReference>
<feature type="domain" description="NusG-like N-terminal" evidence="8">
    <location>
        <begin position="6"/>
        <end position="115"/>
    </location>
</feature>
<dbReference type="Pfam" id="PF00467">
    <property type="entry name" value="KOW"/>
    <property type="match status" value="1"/>
</dbReference>
<evidence type="ECO:0000259" key="8">
    <source>
        <dbReference type="SMART" id="SM00738"/>
    </source>
</evidence>
<organism evidence="10 11">
    <name type="scientific">Candidatus Purcelliella pentastirinorum</name>
    <dbReference type="NCBI Taxonomy" id="472834"/>
    <lineage>
        <taxon>Bacteria</taxon>
        <taxon>Pseudomonadati</taxon>
        <taxon>Pseudomonadota</taxon>
        <taxon>Gammaproteobacteria</taxon>
        <taxon>Enterobacterales</taxon>
        <taxon>Enterobacteriaceae</taxon>
        <taxon>Candidatus Purcelliella</taxon>
    </lineage>
</organism>
<dbReference type="InterPro" id="IPR047050">
    <property type="entry name" value="NGN"/>
</dbReference>
<dbReference type="PROSITE" id="PS01014">
    <property type="entry name" value="NUSG"/>
    <property type="match status" value="1"/>
</dbReference>
<evidence type="ECO:0000256" key="4">
    <source>
        <dbReference type="ARBA" id="ARBA00023163"/>
    </source>
</evidence>
<keyword evidence="2 5" id="KW-0889">Transcription antitermination</keyword>
<dbReference type="InterPro" id="IPR014722">
    <property type="entry name" value="Rib_uL2_dom2"/>
</dbReference>
<dbReference type="PANTHER" id="PTHR30265:SF2">
    <property type="entry name" value="TRANSCRIPTION TERMINATION_ANTITERMINATION PROTEIN NUSG"/>
    <property type="match status" value="1"/>
</dbReference>
<comment type="subunit">
    <text evidence="5">Monomer. Interacts with the transcription termination factor Rho and with RNA polymerase.</text>
</comment>
<sequence length="184" mass="21294">MLDNFKKRWYVVQVYSGFESRAVDALKKHIKMYKMENLFSKILVPTEEVVEIRGGHRRKSERRFFPGYVLVKMSMTNESWHLVKGVPRIMGFIGGTSDSPSPISDKEVILIFDKLKQIGDKPRPKVLFEIGELVRINDGPFIDFNGIVEKVDYDKSRLTVSVSIFGRSTPVELDFNKVEKDNYK</sequence>
<name>A0A346DZZ7_9ENTR</name>
<evidence type="ECO:0000256" key="2">
    <source>
        <dbReference type="ARBA" id="ARBA00022814"/>
    </source>
</evidence>
<dbReference type="SMART" id="SM00738">
    <property type="entry name" value="NGN"/>
    <property type="match status" value="1"/>
</dbReference>
<evidence type="ECO:0000256" key="6">
    <source>
        <dbReference type="NCBIfam" id="TIGR00922"/>
    </source>
</evidence>
<dbReference type="EMBL" id="CP028374">
    <property type="protein sequence ID" value="AXN02302.1"/>
    <property type="molecule type" value="Genomic_DNA"/>
</dbReference>
<dbReference type="InterPro" id="IPR006645">
    <property type="entry name" value="NGN-like_dom"/>
</dbReference>
<dbReference type="GO" id="GO:0032784">
    <property type="term" value="P:regulation of DNA-templated transcription elongation"/>
    <property type="evidence" value="ECO:0007669"/>
    <property type="project" value="InterPro"/>
</dbReference>
<dbReference type="InterPro" id="IPR015869">
    <property type="entry name" value="Transcrpt_antiterm_NusG_bac_CS"/>
</dbReference>
<dbReference type="GO" id="GO:0031564">
    <property type="term" value="P:transcription antitermination"/>
    <property type="evidence" value="ECO:0007669"/>
    <property type="project" value="UniProtKB-UniRule"/>
</dbReference>
<dbReference type="KEGG" id="ppet:C9I82_344"/>
<dbReference type="InterPro" id="IPR008991">
    <property type="entry name" value="Translation_prot_SH3-like_sf"/>
</dbReference>
<comment type="function">
    <text evidence="5">Participates in transcription elongation, termination and antitermination. In the absence of Rho, increases the rate of transcription elongation by the RNA polymerase (RNAP), probably by partially suppressing pausing. In the presence of Rho, modulates most Rho-dependent termination events by interacting with the RNAP to render the complex more susceptible to the termination activity of Rho. May be required to overcome a kinetic limitation of Rho to function at certain terminators. Also involved in ribosomal RNA transcriptional antitermination.</text>
</comment>
<dbReference type="InterPro" id="IPR005824">
    <property type="entry name" value="KOW"/>
</dbReference>
<dbReference type="Gene3D" id="2.30.30.30">
    <property type="match status" value="1"/>
</dbReference>
<dbReference type="GO" id="GO:0006354">
    <property type="term" value="P:DNA-templated transcription elongation"/>
    <property type="evidence" value="ECO:0007669"/>
    <property type="project" value="UniProtKB-UniRule"/>
</dbReference>
<feature type="domain" description="KOW" evidence="9">
    <location>
        <begin position="127"/>
        <end position="154"/>
    </location>
</feature>
<dbReference type="NCBIfam" id="TIGR00922">
    <property type="entry name" value="nusG"/>
    <property type="match status" value="1"/>
</dbReference>
<reference evidence="10 11" key="1">
    <citation type="submission" date="2018-03" db="EMBL/GenBank/DDBJ databases">
        <title>A parallel universe: an anciently diverged bacterial symbiosis in a Hawaiian planthopper (Hemiptera: Cixiidae) reveals rearranged nutritional responsibilities.</title>
        <authorList>
            <person name="Bennett G."/>
            <person name="Mao M."/>
        </authorList>
    </citation>
    <scope>NUCLEOTIDE SEQUENCE [LARGE SCALE GENOMIC DNA]</scope>
    <source>
        <strain evidence="10 11">OLIH</strain>
    </source>
</reference>
<dbReference type="GO" id="GO:0005829">
    <property type="term" value="C:cytosol"/>
    <property type="evidence" value="ECO:0007669"/>
    <property type="project" value="UniProtKB-ARBA"/>
</dbReference>
<dbReference type="AlphaFoldDB" id="A0A346DZZ7"/>
<dbReference type="HAMAP" id="MF_00948">
    <property type="entry name" value="NusG"/>
    <property type="match status" value="1"/>
</dbReference>
<proteinExistence type="inferred from homology"/>
<keyword evidence="4 5" id="KW-0804">Transcription</keyword>
<dbReference type="InterPro" id="IPR001062">
    <property type="entry name" value="Transcrpt_antiterm_NusG"/>
</dbReference>
<keyword evidence="3 5" id="KW-0805">Transcription regulation</keyword>
<dbReference type="RefSeq" id="WP_115956130.1">
    <property type="nucleotide sequence ID" value="NZ_CP028374.1"/>
</dbReference>
<dbReference type="CDD" id="cd09891">
    <property type="entry name" value="NGN_Bact_1"/>
    <property type="match status" value="1"/>
</dbReference>
<dbReference type="PANTHER" id="PTHR30265">
    <property type="entry name" value="RHO-INTERACTING TRANSCRIPTION TERMINATION FACTOR NUSG"/>
    <property type="match status" value="1"/>
</dbReference>
<comment type="similarity">
    <text evidence="5 7">Belongs to the NusG family.</text>
</comment>
<dbReference type="Proteomes" id="UP000256856">
    <property type="component" value="Chromosome"/>
</dbReference>
<dbReference type="SUPFAM" id="SSF82679">
    <property type="entry name" value="N-utilization substance G protein NusG, N-terminal domain"/>
    <property type="match status" value="1"/>
</dbReference>
<dbReference type="PRINTS" id="PR00338">
    <property type="entry name" value="NUSGTNSCPFCT"/>
</dbReference>
<dbReference type="FunFam" id="2.30.30.30:FF:000002">
    <property type="entry name" value="Transcription termination/antitermination factor NusG"/>
    <property type="match status" value="1"/>
</dbReference>
<keyword evidence="11" id="KW-1185">Reference proteome</keyword>
<dbReference type="OrthoDB" id="9809075at2"/>
<dbReference type="InterPro" id="IPR043425">
    <property type="entry name" value="NusG-like"/>
</dbReference>
<dbReference type="Gene3D" id="3.30.70.940">
    <property type="entry name" value="NusG, N-terminal domain"/>
    <property type="match status" value="1"/>
</dbReference>